<feature type="transmembrane region" description="Helical" evidence="1">
    <location>
        <begin position="12"/>
        <end position="32"/>
    </location>
</feature>
<evidence type="ECO:0000256" key="1">
    <source>
        <dbReference type="SAM" id="Phobius"/>
    </source>
</evidence>
<feature type="transmembrane region" description="Helical" evidence="1">
    <location>
        <begin position="38"/>
        <end position="62"/>
    </location>
</feature>
<organism evidence="2 3">
    <name type="scientific">Nocardioides gansuensis</name>
    <dbReference type="NCBI Taxonomy" id="2138300"/>
    <lineage>
        <taxon>Bacteria</taxon>
        <taxon>Bacillati</taxon>
        <taxon>Actinomycetota</taxon>
        <taxon>Actinomycetes</taxon>
        <taxon>Propionibacteriales</taxon>
        <taxon>Nocardioidaceae</taxon>
        <taxon>Nocardioides</taxon>
    </lineage>
</organism>
<evidence type="ECO:0000313" key="3">
    <source>
        <dbReference type="Proteomes" id="UP000246018"/>
    </source>
</evidence>
<feature type="transmembrane region" description="Helical" evidence="1">
    <location>
        <begin position="69"/>
        <end position="90"/>
    </location>
</feature>
<evidence type="ECO:0000313" key="2">
    <source>
        <dbReference type="EMBL" id="PVG81858.1"/>
    </source>
</evidence>
<evidence type="ECO:0008006" key="4">
    <source>
        <dbReference type="Google" id="ProtNLM"/>
    </source>
</evidence>
<keyword evidence="1" id="KW-1133">Transmembrane helix</keyword>
<protein>
    <recommendedName>
        <fullName evidence="4">DUF4175 domain-containing protein</fullName>
    </recommendedName>
</protein>
<gene>
    <name evidence="2" type="ORF">DDE18_14140</name>
</gene>
<comment type="caution">
    <text evidence="2">The sequence shown here is derived from an EMBL/GenBank/DDBJ whole genome shotgun (WGS) entry which is preliminary data.</text>
</comment>
<dbReference type="AlphaFoldDB" id="A0A2T8F811"/>
<sequence length="93" mass="10107">MTAAPTPRPEASPWAFAGMVGMAGAFFLLAATPTILDAPWWVTALLLAAWAVALYFACSWFVRRPRAVVVLPLVLAVCWFAVVLLGARFLDWA</sequence>
<keyword evidence="1" id="KW-0472">Membrane</keyword>
<keyword evidence="3" id="KW-1185">Reference proteome</keyword>
<dbReference type="Proteomes" id="UP000246018">
    <property type="component" value="Unassembled WGS sequence"/>
</dbReference>
<accession>A0A2T8F811</accession>
<name>A0A2T8F811_9ACTN</name>
<reference evidence="2 3" key="1">
    <citation type="submission" date="2018-04" db="EMBL/GenBank/DDBJ databases">
        <title>Genome of Nocardioides gansuensis WSJ-1.</title>
        <authorList>
            <person name="Wu S."/>
            <person name="Wang G."/>
        </authorList>
    </citation>
    <scope>NUCLEOTIDE SEQUENCE [LARGE SCALE GENOMIC DNA]</scope>
    <source>
        <strain evidence="2 3">WSJ-1</strain>
    </source>
</reference>
<proteinExistence type="predicted"/>
<dbReference type="RefSeq" id="WP_116572926.1">
    <property type="nucleotide sequence ID" value="NZ_QDGZ01000006.1"/>
</dbReference>
<keyword evidence="1" id="KW-0812">Transmembrane</keyword>
<dbReference type="EMBL" id="QDGZ01000006">
    <property type="protein sequence ID" value="PVG81858.1"/>
    <property type="molecule type" value="Genomic_DNA"/>
</dbReference>